<sequence length="62" mass="6788">MVLASPKTESKIFVVDVCSLPLERGVKFSIDLVPSIGPISIALYRILEANDLLEKDFASLPK</sequence>
<dbReference type="EMBL" id="QJKJ01007967">
    <property type="protein sequence ID" value="RDX81276.1"/>
    <property type="molecule type" value="Genomic_DNA"/>
</dbReference>
<evidence type="ECO:0000313" key="2">
    <source>
        <dbReference type="Proteomes" id="UP000257109"/>
    </source>
</evidence>
<organism evidence="1 2">
    <name type="scientific">Mucuna pruriens</name>
    <name type="common">Velvet bean</name>
    <name type="synonym">Dolichos pruriens</name>
    <dbReference type="NCBI Taxonomy" id="157652"/>
    <lineage>
        <taxon>Eukaryota</taxon>
        <taxon>Viridiplantae</taxon>
        <taxon>Streptophyta</taxon>
        <taxon>Embryophyta</taxon>
        <taxon>Tracheophyta</taxon>
        <taxon>Spermatophyta</taxon>
        <taxon>Magnoliopsida</taxon>
        <taxon>eudicotyledons</taxon>
        <taxon>Gunneridae</taxon>
        <taxon>Pentapetalae</taxon>
        <taxon>rosids</taxon>
        <taxon>fabids</taxon>
        <taxon>Fabales</taxon>
        <taxon>Fabaceae</taxon>
        <taxon>Papilionoideae</taxon>
        <taxon>50 kb inversion clade</taxon>
        <taxon>NPAAA clade</taxon>
        <taxon>indigoferoid/millettioid clade</taxon>
        <taxon>Phaseoleae</taxon>
        <taxon>Mucuna</taxon>
    </lineage>
</organism>
<name>A0A371FSJ6_MUCPR</name>
<comment type="caution">
    <text evidence="1">The sequence shown here is derived from an EMBL/GenBank/DDBJ whole genome shotgun (WGS) entry which is preliminary data.</text>
</comment>
<gene>
    <name evidence="1" type="ORF">CR513_38068</name>
</gene>
<feature type="non-terminal residue" evidence="1">
    <location>
        <position position="1"/>
    </location>
</feature>
<protein>
    <submittedName>
        <fullName evidence="1">Uncharacterized protein</fullName>
    </submittedName>
</protein>
<dbReference type="AlphaFoldDB" id="A0A371FSJ6"/>
<dbReference type="Proteomes" id="UP000257109">
    <property type="component" value="Unassembled WGS sequence"/>
</dbReference>
<reference evidence="1" key="1">
    <citation type="submission" date="2018-05" db="EMBL/GenBank/DDBJ databases">
        <title>Draft genome of Mucuna pruriens seed.</title>
        <authorList>
            <person name="Nnadi N.E."/>
            <person name="Vos R."/>
            <person name="Hasami M.H."/>
            <person name="Devisetty U.K."/>
            <person name="Aguiy J.C."/>
        </authorList>
    </citation>
    <scope>NUCLEOTIDE SEQUENCE [LARGE SCALE GENOMIC DNA]</scope>
    <source>
        <strain evidence="1">JCA_2017</strain>
    </source>
</reference>
<accession>A0A371FSJ6</accession>
<proteinExistence type="predicted"/>
<evidence type="ECO:0000313" key="1">
    <source>
        <dbReference type="EMBL" id="RDX81276.1"/>
    </source>
</evidence>
<keyword evidence="2" id="KW-1185">Reference proteome</keyword>
<dbReference type="OrthoDB" id="1434744at2759"/>